<dbReference type="Proteomes" id="UP001589562">
    <property type="component" value="Unassembled WGS sequence"/>
</dbReference>
<reference evidence="1 2" key="1">
    <citation type="submission" date="2024-09" db="EMBL/GenBank/DDBJ databases">
        <authorList>
            <person name="Sun Q."/>
            <person name="Mori K."/>
        </authorList>
    </citation>
    <scope>NUCLEOTIDE SEQUENCE [LARGE SCALE GENOMIC DNA]</scope>
    <source>
        <strain evidence="1 2">CECT 8365</strain>
    </source>
</reference>
<evidence type="ECO:0000313" key="2">
    <source>
        <dbReference type="Proteomes" id="UP001589562"/>
    </source>
</evidence>
<evidence type="ECO:0008006" key="3">
    <source>
        <dbReference type="Google" id="ProtNLM"/>
    </source>
</evidence>
<keyword evidence="2" id="KW-1185">Reference proteome</keyword>
<comment type="caution">
    <text evidence="1">The sequence shown here is derived from an EMBL/GenBank/DDBJ whole genome shotgun (WGS) entry which is preliminary data.</text>
</comment>
<dbReference type="EMBL" id="JBHMFE010000011">
    <property type="protein sequence ID" value="MFB9108372.1"/>
    <property type="molecule type" value="Genomic_DNA"/>
</dbReference>
<name>A0ABV5H919_9FLAO</name>
<gene>
    <name evidence="1" type="ORF">ACFFVK_07270</name>
</gene>
<proteinExistence type="predicted"/>
<accession>A0ABV5H919</accession>
<organism evidence="1 2">
    <name type="scientific">Flavobacterium gyeonganense</name>
    <dbReference type="NCBI Taxonomy" id="1310418"/>
    <lineage>
        <taxon>Bacteria</taxon>
        <taxon>Pseudomonadati</taxon>
        <taxon>Bacteroidota</taxon>
        <taxon>Flavobacteriia</taxon>
        <taxon>Flavobacteriales</taxon>
        <taxon>Flavobacteriaceae</taxon>
        <taxon>Flavobacterium</taxon>
    </lineage>
</organism>
<protein>
    <recommendedName>
        <fullName evidence="3">Sulfatase N-terminal domain-containing protein</fullName>
    </recommendedName>
</protein>
<evidence type="ECO:0000313" key="1">
    <source>
        <dbReference type="EMBL" id="MFB9108372.1"/>
    </source>
</evidence>
<dbReference type="RefSeq" id="WP_278009098.1">
    <property type="nucleotide sequence ID" value="NZ_CP121112.1"/>
</dbReference>
<sequence length="136" mass="15745">MLPHHVEFKNAGKDIEKKRYLAKIEEANLFLKETIKLINEKDPSGIIIIAADHGGWVGIESLKEMLQIKDQKMLNSIFGNLIAIKWNDKKHIEYDDKLKSNVNLFRILFSYLGEDKQLLLHLEKDVSYNNGYGSFL</sequence>